<dbReference type="Proteomes" id="UP000516412">
    <property type="component" value="Chromosome"/>
</dbReference>
<evidence type="ECO:0000313" key="2">
    <source>
        <dbReference type="Proteomes" id="UP000516412"/>
    </source>
</evidence>
<protein>
    <submittedName>
        <fullName evidence="1">Uncharacterized protein</fullName>
    </submittedName>
</protein>
<organism evidence="1 2">
    <name type="scientific">Neisseria musculi</name>
    <dbReference type="NCBI Taxonomy" id="1815583"/>
    <lineage>
        <taxon>Bacteria</taxon>
        <taxon>Pseudomonadati</taxon>
        <taxon>Pseudomonadota</taxon>
        <taxon>Betaproteobacteria</taxon>
        <taxon>Neisseriales</taxon>
        <taxon>Neisseriaceae</taxon>
        <taxon>Neisseria</taxon>
    </lineage>
</organism>
<name>A0A7H1MBL8_9NEIS</name>
<evidence type="ECO:0000313" key="1">
    <source>
        <dbReference type="EMBL" id="QNT59033.1"/>
    </source>
</evidence>
<gene>
    <name evidence="1" type="ORF">H7A79_2534</name>
</gene>
<reference evidence="1" key="1">
    <citation type="submission" date="2024-06" db="EMBL/GenBank/DDBJ databases">
        <title>Complete Genome Sequence of mouse commensal type strain Neisseria musculi.</title>
        <authorList>
            <person name="Thapa E."/>
            <person name="Aluvathingal J."/>
            <person name="Nadendla S."/>
            <person name="Mehta A."/>
            <person name="Tettelin H."/>
            <person name="Weyand N.J."/>
        </authorList>
    </citation>
    <scope>NUCLEOTIDE SEQUENCE</scope>
    <source>
        <strain evidence="1">NW831</strain>
    </source>
</reference>
<proteinExistence type="predicted"/>
<dbReference type="EMBL" id="CP060414">
    <property type="protein sequence ID" value="QNT59033.1"/>
    <property type="molecule type" value="Genomic_DNA"/>
</dbReference>
<accession>A0A7H1MBL8</accession>
<dbReference type="AlphaFoldDB" id="A0A7H1MBL8"/>
<keyword evidence="2" id="KW-1185">Reference proteome</keyword>
<sequence>MVCHGRPALLPVRQYRSRYALPVFLNQLKQTAGEGVFRVSRGRLNRSANQAGRHLRPVLKRLQRCPPLCGCFRQIRGMCIACG</sequence>
<dbReference type="KEGG" id="nmus:H7A79_2534"/>